<dbReference type="Proteomes" id="UP001286456">
    <property type="component" value="Unassembled WGS sequence"/>
</dbReference>
<evidence type="ECO:0000313" key="2">
    <source>
        <dbReference type="EMBL" id="KAK3324211.1"/>
    </source>
</evidence>
<dbReference type="EMBL" id="JAUEPO010000004">
    <property type="protein sequence ID" value="KAK3324211.1"/>
    <property type="molecule type" value="Genomic_DNA"/>
</dbReference>
<keyword evidence="1" id="KW-1133">Transmembrane helix</keyword>
<evidence type="ECO:0000313" key="3">
    <source>
        <dbReference type="Proteomes" id="UP001286456"/>
    </source>
</evidence>
<evidence type="ECO:0000256" key="1">
    <source>
        <dbReference type="SAM" id="Phobius"/>
    </source>
</evidence>
<keyword evidence="3" id="KW-1185">Reference proteome</keyword>
<organism evidence="2 3">
    <name type="scientific">Cercophora scortea</name>
    <dbReference type="NCBI Taxonomy" id="314031"/>
    <lineage>
        <taxon>Eukaryota</taxon>
        <taxon>Fungi</taxon>
        <taxon>Dikarya</taxon>
        <taxon>Ascomycota</taxon>
        <taxon>Pezizomycotina</taxon>
        <taxon>Sordariomycetes</taxon>
        <taxon>Sordariomycetidae</taxon>
        <taxon>Sordariales</taxon>
        <taxon>Lasiosphaeriaceae</taxon>
        <taxon>Cercophora</taxon>
    </lineage>
</organism>
<sequence>MGEGSDLDHFGFSSFSFLIAFWVPLGLGGGQASFSLFSFPSHPTGRTTCPVLGGINAASHGGNYSSRNAFYIC</sequence>
<keyword evidence="1" id="KW-0472">Membrane</keyword>
<feature type="transmembrane region" description="Helical" evidence="1">
    <location>
        <begin position="12"/>
        <end position="37"/>
    </location>
</feature>
<proteinExistence type="predicted"/>
<reference evidence="2" key="2">
    <citation type="submission" date="2023-06" db="EMBL/GenBank/DDBJ databases">
        <authorList>
            <consortium name="Lawrence Berkeley National Laboratory"/>
            <person name="Haridas S."/>
            <person name="Hensen N."/>
            <person name="Bonometti L."/>
            <person name="Westerberg I."/>
            <person name="Brannstrom I.O."/>
            <person name="Guillou S."/>
            <person name="Cros-Aarteil S."/>
            <person name="Calhoun S."/>
            <person name="Kuo A."/>
            <person name="Mondo S."/>
            <person name="Pangilinan J."/>
            <person name="Riley R."/>
            <person name="Labutti K."/>
            <person name="Andreopoulos B."/>
            <person name="Lipzen A."/>
            <person name="Chen C."/>
            <person name="Yanf M."/>
            <person name="Daum C."/>
            <person name="Ng V."/>
            <person name="Clum A."/>
            <person name="Steindorff A."/>
            <person name="Ohm R."/>
            <person name="Martin F."/>
            <person name="Silar P."/>
            <person name="Natvig D."/>
            <person name="Lalanne C."/>
            <person name="Gautier V."/>
            <person name="Ament-Velasquez S.L."/>
            <person name="Kruys A."/>
            <person name="Hutchinson M.I."/>
            <person name="Powell A.J."/>
            <person name="Barry K."/>
            <person name="Miller A.N."/>
            <person name="Grigoriev I.V."/>
            <person name="Debuchy R."/>
            <person name="Gladieux P."/>
            <person name="Thoren M.H."/>
            <person name="Johannesson H."/>
        </authorList>
    </citation>
    <scope>NUCLEOTIDE SEQUENCE</scope>
    <source>
        <strain evidence="2">SMH4131-1</strain>
    </source>
</reference>
<protein>
    <submittedName>
        <fullName evidence="2">Uncharacterized protein</fullName>
    </submittedName>
</protein>
<name>A0AAE0M9A8_9PEZI</name>
<accession>A0AAE0M9A8</accession>
<dbReference type="AlphaFoldDB" id="A0AAE0M9A8"/>
<gene>
    <name evidence="2" type="ORF">B0T19DRAFT_428051</name>
</gene>
<feature type="non-terminal residue" evidence="2">
    <location>
        <position position="73"/>
    </location>
</feature>
<reference evidence="2" key="1">
    <citation type="journal article" date="2023" name="Mol. Phylogenet. Evol.">
        <title>Genome-scale phylogeny and comparative genomics of the fungal order Sordariales.</title>
        <authorList>
            <person name="Hensen N."/>
            <person name="Bonometti L."/>
            <person name="Westerberg I."/>
            <person name="Brannstrom I.O."/>
            <person name="Guillou S."/>
            <person name="Cros-Aarteil S."/>
            <person name="Calhoun S."/>
            <person name="Haridas S."/>
            <person name="Kuo A."/>
            <person name="Mondo S."/>
            <person name="Pangilinan J."/>
            <person name="Riley R."/>
            <person name="LaButti K."/>
            <person name="Andreopoulos B."/>
            <person name="Lipzen A."/>
            <person name="Chen C."/>
            <person name="Yan M."/>
            <person name="Daum C."/>
            <person name="Ng V."/>
            <person name="Clum A."/>
            <person name="Steindorff A."/>
            <person name="Ohm R.A."/>
            <person name="Martin F."/>
            <person name="Silar P."/>
            <person name="Natvig D.O."/>
            <person name="Lalanne C."/>
            <person name="Gautier V."/>
            <person name="Ament-Velasquez S.L."/>
            <person name="Kruys A."/>
            <person name="Hutchinson M.I."/>
            <person name="Powell A.J."/>
            <person name="Barry K."/>
            <person name="Miller A.N."/>
            <person name="Grigoriev I.V."/>
            <person name="Debuchy R."/>
            <person name="Gladieux P."/>
            <person name="Hiltunen Thoren M."/>
            <person name="Johannesson H."/>
        </authorList>
    </citation>
    <scope>NUCLEOTIDE SEQUENCE</scope>
    <source>
        <strain evidence="2">SMH4131-1</strain>
    </source>
</reference>
<keyword evidence="1" id="KW-0812">Transmembrane</keyword>
<comment type="caution">
    <text evidence="2">The sequence shown here is derived from an EMBL/GenBank/DDBJ whole genome shotgun (WGS) entry which is preliminary data.</text>
</comment>